<keyword evidence="4" id="KW-0378">Hydrolase</keyword>
<keyword evidence="10" id="KW-1185">Reference proteome</keyword>
<evidence type="ECO:0000256" key="5">
    <source>
        <dbReference type="ARBA" id="ARBA00022946"/>
    </source>
</evidence>
<gene>
    <name evidence="9" type="ORF">CYCCA115_LOCUS6299</name>
</gene>
<evidence type="ECO:0000256" key="2">
    <source>
        <dbReference type="ARBA" id="ARBA00022528"/>
    </source>
</evidence>
<keyword evidence="6" id="KW-0442">Lipid degradation</keyword>
<keyword evidence="7" id="KW-0443">Lipid metabolism</keyword>
<keyword evidence="5" id="KW-0809">Transit peptide</keyword>
<reference evidence="9" key="1">
    <citation type="submission" date="2023-08" db="EMBL/GenBank/DDBJ databases">
        <authorList>
            <person name="Audoor S."/>
            <person name="Bilcke G."/>
        </authorList>
    </citation>
    <scope>NUCLEOTIDE SEQUENCE</scope>
</reference>
<evidence type="ECO:0000256" key="1">
    <source>
        <dbReference type="ARBA" id="ARBA00004229"/>
    </source>
</evidence>
<dbReference type="PANTHER" id="PTHR31403:SF7">
    <property type="entry name" value="PHOSPHOLIPASE A1-IGAMMA3, CHLOROPLASTIC"/>
    <property type="match status" value="1"/>
</dbReference>
<dbReference type="AlphaFoldDB" id="A0AAD2CQ32"/>
<dbReference type="Pfam" id="PF01764">
    <property type="entry name" value="Lipase_3"/>
    <property type="match status" value="1"/>
</dbReference>
<dbReference type="CDD" id="cd00519">
    <property type="entry name" value="Lipase_3"/>
    <property type="match status" value="1"/>
</dbReference>
<evidence type="ECO:0000256" key="7">
    <source>
        <dbReference type="ARBA" id="ARBA00023098"/>
    </source>
</evidence>
<dbReference type="EMBL" id="CAKOGP040000779">
    <property type="protein sequence ID" value="CAJ1938850.1"/>
    <property type="molecule type" value="Genomic_DNA"/>
</dbReference>
<dbReference type="GO" id="GO:0016042">
    <property type="term" value="P:lipid catabolic process"/>
    <property type="evidence" value="ECO:0007669"/>
    <property type="project" value="UniProtKB-KW"/>
</dbReference>
<evidence type="ECO:0000313" key="10">
    <source>
        <dbReference type="Proteomes" id="UP001295423"/>
    </source>
</evidence>
<keyword evidence="3" id="KW-0934">Plastid</keyword>
<dbReference type="InterPro" id="IPR029058">
    <property type="entry name" value="AB_hydrolase_fold"/>
</dbReference>
<evidence type="ECO:0000256" key="3">
    <source>
        <dbReference type="ARBA" id="ARBA00022640"/>
    </source>
</evidence>
<protein>
    <recommendedName>
        <fullName evidence="8">Fungal lipase-type domain-containing protein</fullName>
    </recommendedName>
</protein>
<dbReference type="GO" id="GO:0009507">
    <property type="term" value="C:chloroplast"/>
    <property type="evidence" value="ECO:0007669"/>
    <property type="project" value="UniProtKB-SubCell"/>
</dbReference>
<sequence length="506" mass="57092">MAPKPKSIYQEALEMVAGALVIYIFADIRELAREGKLDGMTIDDLQAPLTAEQTLAIILANKDKLEEMAINNQDVEDLLKAMKHMQIHHADDQDAIEEGASSGYLSNIWNTGIDTLLTSKTGSKMGLDKVLGSFMNGKKDPPKKKSAKSAVMTNFVDDNSKEEIVHAIVVNQDRKRVSVVFRGSATPKDFIQDAKMSQKKIPNPVKSMMEKERTESMPETINVHTGFYQYLFQMNKETKKTRIETIMEDVKTQLKENPGFQLYVTGHSLGGALSTMYGFFAAADDEMIELSPNGVIVYSVASPFVGNWKWRFAFQELERRKRLQHLRIQNAEDMVTLMPFAVPKAGFFMPILAVKTGAGNLYKHVGMRLKLAQKAKEESELPYSISYPVDQRMDDEEFTKDVQDTLDQGKSLMKAFKAVVTKDFERVERYHSCTEYEERLEKCRDELTGITLDELYADTKIVGSMMEKDYMPKNGGVMSTAFRAMGLGKKKSDTLSSSEMVEEDDE</sequence>
<organism evidence="9 10">
    <name type="scientific">Cylindrotheca closterium</name>
    <dbReference type="NCBI Taxonomy" id="2856"/>
    <lineage>
        <taxon>Eukaryota</taxon>
        <taxon>Sar</taxon>
        <taxon>Stramenopiles</taxon>
        <taxon>Ochrophyta</taxon>
        <taxon>Bacillariophyta</taxon>
        <taxon>Bacillariophyceae</taxon>
        <taxon>Bacillariophycidae</taxon>
        <taxon>Bacillariales</taxon>
        <taxon>Bacillariaceae</taxon>
        <taxon>Cylindrotheca</taxon>
    </lineage>
</organism>
<proteinExistence type="predicted"/>
<name>A0AAD2CQ32_9STRA</name>
<evidence type="ECO:0000256" key="4">
    <source>
        <dbReference type="ARBA" id="ARBA00022801"/>
    </source>
</evidence>
<dbReference type="InterPro" id="IPR002921">
    <property type="entry name" value="Fungal_lipase-type"/>
</dbReference>
<evidence type="ECO:0000256" key="6">
    <source>
        <dbReference type="ARBA" id="ARBA00022963"/>
    </source>
</evidence>
<feature type="domain" description="Fungal lipase-type" evidence="8">
    <location>
        <begin position="179"/>
        <end position="341"/>
    </location>
</feature>
<evidence type="ECO:0000313" key="9">
    <source>
        <dbReference type="EMBL" id="CAJ1938850.1"/>
    </source>
</evidence>
<dbReference type="GO" id="GO:0004620">
    <property type="term" value="F:phospholipase activity"/>
    <property type="evidence" value="ECO:0007669"/>
    <property type="project" value="UniProtKB-ARBA"/>
</dbReference>
<dbReference type="Proteomes" id="UP001295423">
    <property type="component" value="Unassembled WGS sequence"/>
</dbReference>
<comment type="subcellular location">
    <subcellularLocation>
        <location evidence="1">Plastid</location>
        <location evidence="1">Chloroplast</location>
    </subcellularLocation>
</comment>
<dbReference type="SUPFAM" id="SSF53474">
    <property type="entry name" value="alpha/beta-Hydrolases"/>
    <property type="match status" value="1"/>
</dbReference>
<keyword evidence="2" id="KW-0150">Chloroplast</keyword>
<dbReference type="PANTHER" id="PTHR31403">
    <property type="entry name" value="PHOSPHOLIPASE A1-IBETA2, CHLOROPLASTIC"/>
    <property type="match status" value="1"/>
</dbReference>
<evidence type="ECO:0000259" key="8">
    <source>
        <dbReference type="Pfam" id="PF01764"/>
    </source>
</evidence>
<accession>A0AAD2CQ32</accession>
<comment type="caution">
    <text evidence="9">The sequence shown here is derived from an EMBL/GenBank/DDBJ whole genome shotgun (WGS) entry which is preliminary data.</text>
</comment>
<dbReference type="Gene3D" id="3.40.50.1820">
    <property type="entry name" value="alpha/beta hydrolase"/>
    <property type="match status" value="1"/>
</dbReference>